<comment type="similarity">
    <text evidence="2">Belongs to the 'phage' integrase family.</text>
</comment>
<keyword evidence="5" id="KW-0233">DNA recombination</keyword>
<evidence type="ECO:0000256" key="6">
    <source>
        <dbReference type="PROSITE-ProRule" id="PRU01248"/>
    </source>
</evidence>
<organism evidence="9 10">
    <name type="scientific">Ruminococcus bromii</name>
    <dbReference type="NCBI Taxonomy" id="40518"/>
    <lineage>
        <taxon>Bacteria</taxon>
        <taxon>Bacillati</taxon>
        <taxon>Bacillota</taxon>
        <taxon>Clostridia</taxon>
        <taxon>Eubacteriales</taxon>
        <taxon>Oscillospiraceae</taxon>
        <taxon>Ruminococcus</taxon>
    </lineage>
</organism>
<dbReference type="Pfam" id="PF00589">
    <property type="entry name" value="Phage_integrase"/>
    <property type="match status" value="1"/>
</dbReference>
<dbReference type="Pfam" id="PF02899">
    <property type="entry name" value="Phage_int_SAM_1"/>
    <property type="match status" value="1"/>
</dbReference>
<proteinExistence type="inferred from homology"/>
<dbReference type="PROSITE" id="PS51898">
    <property type="entry name" value="TYR_RECOMBINASE"/>
    <property type="match status" value="1"/>
</dbReference>
<dbReference type="Proteomes" id="UP000233425">
    <property type="component" value="Unassembled WGS sequence"/>
</dbReference>
<dbReference type="RefSeq" id="WP_101028649.1">
    <property type="nucleotide sequence ID" value="NZ_CABMMZ010000029.1"/>
</dbReference>
<feature type="domain" description="Tyr recombinase" evidence="7">
    <location>
        <begin position="110"/>
        <end position="300"/>
    </location>
</feature>
<dbReference type="Gene3D" id="1.10.150.130">
    <property type="match status" value="1"/>
</dbReference>
<dbReference type="InterPro" id="IPR010998">
    <property type="entry name" value="Integrase_recombinase_N"/>
</dbReference>
<dbReference type="Gene3D" id="1.10.443.10">
    <property type="entry name" value="Intergrase catalytic core"/>
    <property type="match status" value="1"/>
</dbReference>
<dbReference type="InterPro" id="IPR004107">
    <property type="entry name" value="Integrase_SAM-like_N"/>
</dbReference>
<keyword evidence="4 6" id="KW-0238">DNA-binding</keyword>
<dbReference type="InterPro" id="IPR013762">
    <property type="entry name" value="Integrase-like_cat_sf"/>
</dbReference>
<gene>
    <name evidence="9" type="primary">xerC</name>
    <name evidence="9" type="ORF">RBATCC27255_00564</name>
</gene>
<evidence type="ECO:0000256" key="1">
    <source>
        <dbReference type="ARBA" id="ARBA00003283"/>
    </source>
</evidence>
<evidence type="ECO:0000256" key="4">
    <source>
        <dbReference type="ARBA" id="ARBA00023125"/>
    </source>
</evidence>
<dbReference type="InterPro" id="IPR044068">
    <property type="entry name" value="CB"/>
</dbReference>
<dbReference type="InterPro" id="IPR050090">
    <property type="entry name" value="Tyrosine_recombinase_XerCD"/>
</dbReference>
<dbReference type="GO" id="GO:0006310">
    <property type="term" value="P:DNA recombination"/>
    <property type="evidence" value="ECO:0007669"/>
    <property type="project" value="UniProtKB-KW"/>
</dbReference>
<dbReference type="PANTHER" id="PTHR30349">
    <property type="entry name" value="PHAGE INTEGRASE-RELATED"/>
    <property type="match status" value="1"/>
</dbReference>
<dbReference type="GO" id="GO:0003677">
    <property type="term" value="F:DNA binding"/>
    <property type="evidence" value="ECO:0007669"/>
    <property type="project" value="UniProtKB-UniRule"/>
</dbReference>
<comment type="function">
    <text evidence="1">Site-specific tyrosine recombinase, which acts by catalyzing the cutting and rejoining of the recombining DNA molecules.</text>
</comment>
<dbReference type="EMBL" id="NNSR01000029">
    <property type="protein sequence ID" value="PKD32199.1"/>
    <property type="molecule type" value="Genomic_DNA"/>
</dbReference>
<dbReference type="SUPFAM" id="SSF56349">
    <property type="entry name" value="DNA breaking-rejoining enzymes"/>
    <property type="match status" value="1"/>
</dbReference>
<sequence>MEIKNVQANNLTTDYLNFCLSRKNLDQKTIKSYTIDLRQYFEFTMESAIEWTNKKSIEQYIDLLHCKYKPKSVKRKIASLKAFFHYLEIEELIDINPFHKIQIKYKEPFILPKTIPINNIEQIIRFAYLQLTKAKTDYTKKVALRNALILELLFATGMRISELCTLTTEQIDFNDYIIKIYGKGSKERLIQICNQNVQELLKKYIQSFKFEIANNKFFFINRLGNRLSEQSVRNMITNYAIGAEVPLHITPHMFRHSFATLLLEEDVDIRYIQQMLGHSSITTTQIYTHTSINKQKNILSSKHPRNKLEIGI</sequence>
<evidence type="ECO:0000259" key="8">
    <source>
        <dbReference type="PROSITE" id="PS51900"/>
    </source>
</evidence>
<evidence type="ECO:0000256" key="5">
    <source>
        <dbReference type="ARBA" id="ARBA00023172"/>
    </source>
</evidence>
<evidence type="ECO:0000256" key="2">
    <source>
        <dbReference type="ARBA" id="ARBA00008857"/>
    </source>
</evidence>
<evidence type="ECO:0000259" key="7">
    <source>
        <dbReference type="PROSITE" id="PS51898"/>
    </source>
</evidence>
<keyword evidence="3" id="KW-0229">DNA integration</keyword>
<dbReference type="AlphaFoldDB" id="A0A2N0UYZ5"/>
<dbReference type="InterPro" id="IPR002104">
    <property type="entry name" value="Integrase_catalytic"/>
</dbReference>
<feature type="domain" description="Core-binding (CB)" evidence="8">
    <location>
        <begin position="6"/>
        <end position="88"/>
    </location>
</feature>
<evidence type="ECO:0000313" key="9">
    <source>
        <dbReference type="EMBL" id="PKD32199.1"/>
    </source>
</evidence>
<evidence type="ECO:0000256" key="3">
    <source>
        <dbReference type="ARBA" id="ARBA00022908"/>
    </source>
</evidence>
<dbReference type="PANTHER" id="PTHR30349:SF81">
    <property type="entry name" value="TYROSINE RECOMBINASE XERC"/>
    <property type="match status" value="1"/>
</dbReference>
<reference evidence="9" key="1">
    <citation type="journal article" date="2018" name="Environ. Microbiol.">
        <title>Sporulation capability and amylosome conservation among diverse human colonic and rumen isolates of the keystone starch-degrader Ruminococcus bromii.</title>
        <authorList>
            <person name="Mukhopadhya I."/>
            <person name="Morais S."/>
            <person name="Laverde-Gomez J."/>
            <person name="Sheridan P.O."/>
            <person name="Walker A.W."/>
            <person name="Kelly W."/>
            <person name="Klieve A.V."/>
            <person name="Ouwerkerk D."/>
            <person name="Duncan S.H."/>
            <person name="Louis P."/>
            <person name="Koropatkin N."/>
            <person name="Cockburn D."/>
            <person name="Kibler R."/>
            <person name="Cooper P.J."/>
            <person name="Sandoval C."/>
            <person name="Crost E."/>
            <person name="Juge N."/>
            <person name="Bayer E.A."/>
            <person name="Flint H.J."/>
        </authorList>
    </citation>
    <scope>NUCLEOTIDE SEQUENCE [LARGE SCALE GENOMIC DNA]</scope>
    <source>
        <strain evidence="9">ATCC 27255</strain>
    </source>
</reference>
<evidence type="ECO:0000313" key="10">
    <source>
        <dbReference type="Proteomes" id="UP000233425"/>
    </source>
</evidence>
<keyword evidence="10" id="KW-1185">Reference proteome</keyword>
<dbReference type="InterPro" id="IPR011010">
    <property type="entry name" value="DNA_brk_join_enz"/>
</dbReference>
<comment type="caution">
    <text evidence="9">The sequence shown here is derived from an EMBL/GenBank/DDBJ whole genome shotgun (WGS) entry which is preliminary data.</text>
</comment>
<dbReference type="GO" id="GO:0015074">
    <property type="term" value="P:DNA integration"/>
    <property type="evidence" value="ECO:0007669"/>
    <property type="project" value="UniProtKB-KW"/>
</dbReference>
<dbReference type="PROSITE" id="PS51900">
    <property type="entry name" value="CB"/>
    <property type="match status" value="1"/>
</dbReference>
<protein>
    <submittedName>
        <fullName evidence="9">Tyrosine recombinase XerC</fullName>
    </submittedName>
</protein>
<accession>A0A2N0UYZ5</accession>
<name>A0A2N0UYZ5_9FIRM</name>